<organism evidence="1 2">
    <name type="scientific">candidate division CSSED10-310 bacterium</name>
    <dbReference type="NCBI Taxonomy" id="2855610"/>
    <lineage>
        <taxon>Bacteria</taxon>
        <taxon>Bacteria division CSSED10-310</taxon>
    </lineage>
</organism>
<proteinExistence type="predicted"/>
<protein>
    <submittedName>
        <fullName evidence="1">Uncharacterized protein</fullName>
    </submittedName>
</protein>
<evidence type="ECO:0000313" key="1">
    <source>
        <dbReference type="EMBL" id="MFC1850394.1"/>
    </source>
</evidence>
<reference evidence="1 2" key="1">
    <citation type="submission" date="2024-09" db="EMBL/GenBank/DDBJ databases">
        <title>Laminarin stimulates single cell rates of sulfate reduction while oxygen inhibits transcriptomic activity in coastal marine sediment.</title>
        <authorList>
            <person name="Lindsay M."/>
            <person name="Orcutt B."/>
            <person name="Emerson D."/>
            <person name="Stepanauskas R."/>
            <person name="D'Angelo T."/>
        </authorList>
    </citation>
    <scope>NUCLEOTIDE SEQUENCE [LARGE SCALE GENOMIC DNA]</scope>
    <source>
        <strain evidence="1">SAG AM-311-K15</strain>
    </source>
</reference>
<accession>A0ABV6YW52</accession>
<comment type="caution">
    <text evidence="1">The sequence shown here is derived from an EMBL/GenBank/DDBJ whole genome shotgun (WGS) entry which is preliminary data.</text>
</comment>
<sequence>MPQRIKRNLGIVVGSGSGSPWDVFQWLSVVRCTRPGEIVDDLAILRNAWSSPDSPLGTGARGFSGFPFRDRLGIARLPHSGTRTGICRSGPNTSVNRSQGKHIMGVFAGPVTSGIRSAVGLASTVFWSVVDREHGSSAAIS</sequence>
<keyword evidence="2" id="KW-1185">Reference proteome</keyword>
<dbReference type="EMBL" id="JBHPBY010000096">
    <property type="protein sequence ID" value="MFC1850394.1"/>
    <property type="molecule type" value="Genomic_DNA"/>
</dbReference>
<name>A0ABV6YW52_UNCC1</name>
<evidence type="ECO:0000313" key="2">
    <source>
        <dbReference type="Proteomes" id="UP001594351"/>
    </source>
</evidence>
<gene>
    <name evidence="1" type="ORF">ACFL27_09410</name>
</gene>
<dbReference type="Proteomes" id="UP001594351">
    <property type="component" value="Unassembled WGS sequence"/>
</dbReference>